<sequence>MDNNQTIPNTLALDTSTPWLTLTLGNSAEVIYQHRSQVMTDHSRVLIQSLEEIQKKGFFSTFPPERIVIGRGPGSFTGIKIANITGRTLAYSLNCPLYGFSTLEMLAHQGSKLITPHKGLIILPVIFHKKNEVFWSEFKLGFQKLPDHQVKIQIGPYSDIIKLYSSKDVLIITPWQELYNLFQNNQFQCLHPDSSQPDSINLIELIESRDIPIQKNNSEFFEENTRPLYGSRVFEHE</sequence>
<name>A0A1V5T541_9BACT</name>
<comment type="caution">
    <text evidence="2">The sequence shown here is derived from an EMBL/GenBank/DDBJ whole genome shotgun (WGS) entry which is preliminary data.</text>
</comment>
<evidence type="ECO:0000259" key="1">
    <source>
        <dbReference type="Pfam" id="PF00814"/>
    </source>
</evidence>
<dbReference type="GO" id="GO:0002949">
    <property type="term" value="P:tRNA threonylcarbamoyladenosine modification"/>
    <property type="evidence" value="ECO:0007669"/>
    <property type="project" value="InterPro"/>
</dbReference>
<dbReference type="EMBL" id="MWBQ01000021">
    <property type="protein sequence ID" value="OQA61332.1"/>
    <property type="molecule type" value="Genomic_DNA"/>
</dbReference>
<reference evidence="2" key="1">
    <citation type="submission" date="2017-02" db="EMBL/GenBank/DDBJ databases">
        <title>Delving into the versatile metabolic prowess of the omnipresent phylum Bacteroidetes.</title>
        <authorList>
            <person name="Nobu M.K."/>
            <person name="Mei R."/>
            <person name="Narihiro T."/>
            <person name="Kuroda K."/>
            <person name="Liu W.-T."/>
        </authorList>
    </citation>
    <scope>NUCLEOTIDE SEQUENCE</scope>
    <source>
        <strain evidence="2">ADurb.Bin276</strain>
    </source>
</reference>
<dbReference type="SUPFAM" id="SSF53067">
    <property type="entry name" value="Actin-like ATPase domain"/>
    <property type="match status" value="1"/>
</dbReference>
<dbReference type="NCBIfam" id="TIGR03725">
    <property type="entry name" value="T6A_YeaZ"/>
    <property type="match status" value="1"/>
</dbReference>
<feature type="domain" description="Gcp-like" evidence="1">
    <location>
        <begin position="40"/>
        <end position="111"/>
    </location>
</feature>
<organism evidence="2">
    <name type="scientific">Candidatus Atribacter allofermentans</name>
    <dbReference type="NCBI Taxonomy" id="1852833"/>
    <lineage>
        <taxon>Bacteria</taxon>
        <taxon>Pseudomonadati</taxon>
        <taxon>Atribacterota</taxon>
        <taxon>Atribacteria</taxon>
        <taxon>Atribacterales</taxon>
        <taxon>Atribacteraceae</taxon>
        <taxon>Atribacter</taxon>
    </lineage>
</organism>
<dbReference type="AlphaFoldDB" id="A0A1V5T541"/>
<accession>A0A1V5T541</accession>
<dbReference type="InterPro" id="IPR022496">
    <property type="entry name" value="T6A_TsaB"/>
</dbReference>
<dbReference type="InterPro" id="IPR043129">
    <property type="entry name" value="ATPase_NBD"/>
</dbReference>
<dbReference type="Proteomes" id="UP000485569">
    <property type="component" value="Unassembled WGS sequence"/>
</dbReference>
<gene>
    <name evidence="2" type="primary">tsaB</name>
    <name evidence="2" type="ORF">BWY41_00284</name>
</gene>
<evidence type="ECO:0000313" key="2">
    <source>
        <dbReference type="EMBL" id="OQA61332.1"/>
    </source>
</evidence>
<dbReference type="InterPro" id="IPR000905">
    <property type="entry name" value="Gcp-like_dom"/>
</dbReference>
<protein>
    <submittedName>
        <fullName evidence="2">tRNA threonylcarbamoyladenosine biosynthesis protein TsaB</fullName>
    </submittedName>
</protein>
<proteinExistence type="predicted"/>
<dbReference type="Gene3D" id="3.30.420.40">
    <property type="match status" value="2"/>
</dbReference>
<dbReference type="Pfam" id="PF00814">
    <property type="entry name" value="TsaD"/>
    <property type="match status" value="1"/>
</dbReference>